<proteinExistence type="predicted"/>
<accession>A0A482VYT3</accession>
<evidence type="ECO:0000313" key="1">
    <source>
        <dbReference type="EMBL" id="RZC38131.1"/>
    </source>
</evidence>
<comment type="caution">
    <text evidence="1">The sequence shown here is derived from an EMBL/GenBank/DDBJ whole genome shotgun (WGS) entry which is preliminary data.</text>
</comment>
<dbReference type="EMBL" id="QDEB01046223">
    <property type="protein sequence ID" value="RZC38131.1"/>
    <property type="molecule type" value="Genomic_DNA"/>
</dbReference>
<name>A0A482VYT3_ASBVE</name>
<protein>
    <submittedName>
        <fullName evidence="1">Uncharacterized protein</fullName>
    </submittedName>
</protein>
<sequence length="68" mass="8093">MGQQLIVHDKIYKCLWNFLVNESLIEMDLSIILLQLQQRSTEKIHKIKNTPALLHNVFSGTKRRVRKY</sequence>
<organism evidence="1 2">
    <name type="scientific">Asbolus verrucosus</name>
    <name type="common">Desert ironclad beetle</name>
    <dbReference type="NCBI Taxonomy" id="1661398"/>
    <lineage>
        <taxon>Eukaryota</taxon>
        <taxon>Metazoa</taxon>
        <taxon>Ecdysozoa</taxon>
        <taxon>Arthropoda</taxon>
        <taxon>Hexapoda</taxon>
        <taxon>Insecta</taxon>
        <taxon>Pterygota</taxon>
        <taxon>Neoptera</taxon>
        <taxon>Endopterygota</taxon>
        <taxon>Coleoptera</taxon>
        <taxon>Polyphaga</taxon>
        <taxon>Cucujiformia</taxon>
        <taxon>Tenebrionidae</taxon>
        <taxon>Pimeliinae</taxon>
        <taxon>Asbolus</taxon>
    </lineage>
</organism>
<gene>
    <name evidence="1" type="ORF">BDFB_008812</name>
</gene>
<keyword evidence="2" id="KW-1185">Reference proteome</keyword>
<dbReference type="Proteomes" id="UP000292052">
    <property type="component" value="Unassembled WGS sequence"/>
</dbReference>
<reference evidence="1 2" key="1">
    <citation type="submission" date="2017-03" db="EMBL/GenBank/DDBJ databases">
        <title>Genome of the blue death feigning beetle - Asbolus verrucosus.</title>
        <authorList>
            <person name="Rider S.D."/>
        </authorList>
    </citation>
    <scope>NUCLEOTIDE SEQUENCE [LARGE SCALE GENOMIC DNA]</scope>
    <source>
        <strain evidence="1">Butters</strain>
        <tissue evidence="1">Head and leg muscle</tissue>
    </source>
</reference>
<dbReference type="AlphaFoldDB" id="A0A482VYT3"/>
<evidence type="ECO:0000313" key="2">
    <source>
        <dbReference type="Proteomes" id="UP000292052"/>
    </source>
</evidence>